<dbReference type="InterPro" id="IPR051791">
    <property type="entry name" value="Pra-immunoreactive"/>
</dbReference>
<evidence type="ECO:0000259" key="7">
    <source>
        <dbReference type="Pfam" id="PF06271"/>
    </source>
</evidence>
<keyword evidence="3 6" id="KW-0812">Transmembrane</keyword>
<keyword evidence="9" id="KW-1185">Reference proteome</keyword>
<keyword evidence="4 6" id="KW-1133">Transmembrane helix</keyword>
<dbReference type="GO" id="GO:0005886">
    <property type="term" value="C:plasma membrane"/>
    <property type="evidence" value="ECO:0007669"/>
    <property type="project" value="UniProtKB-SubCell"/>
</dbReference>
<dbReference type="AlphaFoldDB" id="A0A3P1CU83"/>
<accession>A0A3P1CU83</accession>
<evidence type="ECO:0000256" key="3">
    <source>
        <dbReference type="ARBA" id="ARBA00022692"/>
    </source>
</evidence>
<feature type="transmembrane region" description="Helical" evidence="6">
    <location>
        <begin position="20"/>
        <end position="37"/>
    </location>
</feature>
<evidence type="ECO:0000313" key="8">
    <source>
        <dbReference type="EMBL" id="RRB16872.1"/>
    </source>
</evidence>
<dbReference type="Proteomes" id="UP000274271">
    <property type="component" value="Unassembled WGS sequence"/>
</dbReference>
<comment type="caution">
    <text evidence="8">The sequence shown here is derived from an EMBL/GenBank/DDBJ whole genome shotgun (WGS) entry which is preliminary data.</text>
</comment>
<organism evidence="8 9">
    <name type="scientific">Larkinella knui</name>
    <dbReference type="NCBI Taxonomy" id="2025310"/>
    <lineage>
        <taxon>Bacteria</taxon>
        <taxon>Pseudomonadati</taxon>
        <taxon>Bacteroidota</taxon>
        <taxon>Cytophagia</taxon>
        <taxon>Cytophagales</taxon>
        <taxon>Spirosomataceae</taxon>
        <taxon>Larkinella</taxon>
    </lineage>
</organism>
<dbReference type="OrthoDB" id="200257at2"/>
<reference evidence="8 9" key="1">
    <citation type="submission" date="2018-11" db="EMBL/GenBank/DDBJ databases">
        <authorList>
            <person name="Zhou Z."/>
            <person name="Wang G."/>
        </authorList>
    </citation>
    <scope>NUCLEOTIDE SEQUENCE [LARGE SCALE GENOMIC DNA]</scope>
    <source>
        <strain evidence="8 9">KCTC42998</strain>
    </source>
</reference>
<feature type="domain" description="RDD" evidence="7">
    <location>
        <begin position="14"/>
        <end position="133"/>
    </location>
</feature>
<dbReference type="PANTHER" id="PTHR36115">
    <property type="entry name" value="PROLINE-RICH ANTIGEN HOMOLOG-RELATED"/>
    <property type="match status" value="1"/>
</dbReference>
<dbReference type="Pfam" id="PF06271">
    <property type="entry name" value="RDD"/>
    <property type="match status" value="1"/>
</dbReference>
<evidence type="ECO:0000256" key="5">
    <source>
        <dbReference type="ARBA" id="ARBA00023136"/>
    </source>
</evidence>
<name>A0A3P1CU83_9BACT</name>
<evidence type="ECO:0000256" key="4">
    <source>
        <dbReference type="ARBA" id="ARBA00022989"/>
    </source>
</evidence>
<keyword evidence="5 6" id="KW-0472">Membrane</keyword>
<evidence type="ECO:0000313" key="9">
    <source>
        <dbReference type="Proteomes" id="UP000274271"/>
    </source>
</evidence>
<comment type="subcellular location">
    <subcellularLocation>
        <location evidence="1">Cell membrane</location>
        <topology evidence="1">Multi-pass membrane protein</topology>
    </subcellularLocation>
</comment>
<dbReference type="RefSeq" id="WP_124902917.1">
    <property type="nucleotide sequence ID" value="NZ_RQJP01000001.1"/>
</dbReference>
<protein>
    <submittedName>
        <fullName evidence="8">RDD family protein</fullName>
    </submittedName>
</protein>
<evidence type="ECO:0000256" key="6">
    <source>
        <dbReference type="SAM" id="Phobius"/>
    </source>
</evidence>
<keyword evidence="2" id="KW-1003">Cell membrane</keyword>
<dbReference type="PANTHER" id="PTHR36115:SF4">
    <property type="entry name" value="MEMBRANE PROTEIN"/>
    <property type="match status" value="1"/>
</dbReference>
<feature type="transmembrane region" description="Helical" evidence="6">
    <location>
        <begin position="100"/>
        <end position="120"/>
    </location>
</feature>
<evidence type="ECO:0000256" key="2">
    <source>
        <dbReference type="ARBA" id="ARBA00022475"/>
    </source>
</evidence>
<evidence type="ECO:0000256" key="1">
    <source>
        <dbReference type="ARBA" id="ARBA00004651"/>
    </source>
</evidence>
<proteinExistence type="predicted"/>
<gene>
    <name evidence="8" type="ORF">EHT87_00855</name>
</gene>
<sequence length="139" mass="15220">MQPIYNVPSTQVKADPVQRFVAALIDGLVAYIPFFILMSINYRLAILGYIVVLGYTLTKDALPEVSGFLGGQSIGKKLMKIKVIKEDTGQGIVGDYGTAIVRQVSLMIPVFGLIDALMVLGDERKRFGDKWAKTIVVKA</sequence>
<dbReference type="InterPro" id="IPR010432">
    <property type="entry name" value="RDD"/>
</dbReference>
<dbReference type="EMBL" id="RQJP01000001">
    <property type="protein sequence ID" value="RRB16872.1"/>
    <property type="molecule type" value="Genomic_DNA"/>
</dbReference>